<keyword evidence="2" id="KW-1185">Reference proteome</keyword>
<keyword evidence="1" id="KW-0808">Transferase</keyword>
<keyword evidence="1" id="KW-0328">Glycosyltransferase</keyword>
<comment type="caution">
    <text evidence="1">The sequence shown here is derived from an EMBL/GenBank/DDBJ whole genome shotgun (WGS) entry which is preliminary data.</text>
</comment>
<protein>
    <submittedName>
        <fullName evidence="1">Protein O-linked-mannose beta-1,2-N-acetylglucosaminyltransferase 1</fullName>
    </submittedName>
</protein>
<dbReference type="AlphaFoldDB" id="A0A4Y2GXS3"/>
<reference evidence="1 2" key="1">
    <citation type="journal article" date="2019" name="Sci. Rep.">
        <title>Orb-weaving spider Araneus ventricosus genome elucidates the spidroin gene catalogue.</title>
        <authorList>
            <person name="Kono N."/>
            <person name="Nakamura H."/>
            <person name="Ohtoshi R."/>
            <person name="Moran D.A.P."/>
            <person name="Shinohara A."/>
            <person name="Yoshida Y."/>
            <person name="Fujiwara M."/>
            <person name="Mori M."/>
            <person name="Tomita M."/>
            <person name="Arakawa K."/>
        </authorList>
    </citation>
    <scope>NUCLEOTIDE SEQUENCE [LARGE SCALE GENOMIC DNA]</scope>
</reference>
<proteinExistence type="predicted"/>
<dbReference type="EMBL" id="BGPR01001597">
    <property type="protein sequence ID" value="GBM57516.1"/>
    <property type="molecule type" value="Genomic_DNA"/>
</dbReference>
<accession>A0A4Y2GXS3</accession>
<dbReference type="Proteomes" id="UP000499080">
    <property type="component" value="Unassembled WGS sequence"/>
</dbReference>
<gene>
    <name evidence="1" type="primary">POMGNT1_0</name>
    <name evidence="1" type="ORF">AVEN_137946_1</name>
</gene>
<name>A0A4Y2GXS3_ARAVE</name>
<organism evidence="1 2">
    <name type="scientific">Araneus ventricosus</name>
    <name type="common">Orbweaver spider</name>
    <name type="synonym">Epeira ventricosa</name>
    <dbReference type="NCBI Taxonomy" id="182803"/>
    <lineage>
        <taxon>Eukaryota</taxon>
        <taxon>Metazoa</taxon>
        <taxon>Ecdysozoa</taxon>
        <taxon>Arthropoda</taxon>
        <taxon>Chelicerata</taxon>
        <taxon>Arachnida</taxon>
        <taxon>Araneae</taxon>
        <taxon>Araneomorphae</taxon>
        <taxon>Entelegynae</taxon>
        <taxon>Araneoidea</taxon>
        <taxon>Araneidae</taxon>
        <taxon>Araneus</taxon>
    </lineage>
</organism>
<evidence type="ECO:0000313" key="2">
    <source>
        <dbReference type="Proteomes" id="UP000499080"/>
    </source>
</evidence>
<dbReference type="GO" id="GO:0016757">
    <property type="term" value="F:glycosyltransferase activity"/>
    <property type="evidence" value="ECO:0007669"/>
    <property type="project" value="UniProtKB-KW"/>
</dbReference>
<sequence length="49" mass="5765">SLWMVLMDATMDGFEKVIVLILHLEVQKLCQPPLKFFKYLCCNSINYVE</sequence>
<feature type="non-terminal residue" evidence="1">
    <location>
        <position position="1"/>
    </location>
</feature>
<evidence type="ECO:0000313" key="1">
    <source>
        <dbReference type="EMBL" id="GBM57516.1"/>
    </source>
</evidence>